<dbReference type="GO" id="GO:0005737">
    <property type="term" value="C:cytoplasm"/>
    <property type="evidence" value="ECO:0007669"/>
    <property type="project" value="TreeGrafter"/>
</dbReference>
<feature type="domain" description="NAD-dependent epimerase/dehydratase" evidence="1">
    <location>
        <begin position="3"/>
        <end position="77"/>
    </location>
</feature>
<dbReference type="PANTHER" id="PTHR48079">
    <property type="entry name" value="PROTEIN YEEZ"/>
    <property type="match status" value="1"/>
</dbReference>
<dbReference type="EMBL" id="PTRA01000002">
    <property type="protein sequence ID" value="PQA56977.1"/>
    <property type="molecule type" value="Genomic_DNA"/>
</dbReference>
<keyword evidence="3" id="KW-1185">Reference proteome</keyword>
<dbReference type="Pfam" id="PF01370">
    <property type="entry name" value="Epimerase"/>
    <property type="match status" value="1"/>
</dbReference>
<proteinExistence type="predicted"/>
<dbReference type="Proteomes" id="UP000239590">
    <property type="component" value="Unassembled WGS sequence"/>
</dbReference>
<accession>A0A2S7IJV6</accession>
<dbReference type="OrthoDB" id="9807212at2"/>
<dbReference type="InterPro" id="IPR036291">
    <property type="entry name" value="NAD(P)-bd_dom_sf"/>
</dbReference>
<comment type="caution">
    <text evidence="2">The sequence shown here is derived from an EMBL/GenBank/DDBJ whole genome shotgun (WGS) entry which is preliminary data.</text>
</comment>
<dbReference type="InterPro" id="IPR001509">
    <property type="entry name" value="Epimerase_deHydtase"/>
</dbReference>
<sequence>MRVFVTGASGFVGSAIVQELLAAGHQVLGLARSDASAQSLQEIGVDVLRGSLEDAEALKEGASAADGVIHTAFIHDFSQYAAAAATDKRAIEALGSALVGTDRPLIVTGGILIVPSDGGIITEADAAPATHRASEATAMALAEAGVRASVIRLPPSVHDQGDGGFVPFLIDLARKKGVSAYVGDGSNRWPAVHRLDAARLYRLALEKAATGQRYNAIGDEGIPVREIAELIGQELQVPVVSVSPEEASNHFDWMSRFITFDSPATAIQTREILGWEPVHIGLLEDLRLGHYFG</sequence>
<organism evidence="2 3">
    <name type="scientific">Siphonobacter curvatus</name>
    <dbReference type="NCBI Taxonomy" id="2094562"/>
    <lineage>
        <taxon>Bacteria</taxon>
        <taxon>Pseudomonadati</taxon>
        <taxon>Bacteroidota</taxon>
        <taxon>Cytophagia</taxon>
        <taxon>Cytophagales</taxon>
        <taxon>Cytophagaceae</taxon>
        <taxon>Siphonobacter</taxon>
    </lineage>
</organism>
<dbReference type="Gene3D" id="3.40.50.720">
    <property type="entry name" value="NAD(P)-binding Rossmann-like Domain"/>
    <property type="match status" value="1"/>
</dbReference>
<evidence type="ECO:0000259" key="1">
    <source>
        <dbReference type="Pfam" id="PF01370"/>
    </source>
</evidence>
<dbReference type="SUPFAM" id="SSF51735">
    <property type="entry name" value="NAD(P)-binding Rossmann-fold domains"/>
    <property type="match status" value="1"/>
</dbReference>
<name>A0A2S7IJV6_9BACT</name>
<dbReference type="GO" id="GO:0004029">
    <property type="term" value="F:aldehyde dehydrogenase (NAD+) activity"/>
    <property type="evidence" value="ECO:0007669"/>
    <property type="project" value="TreeGrafter"/>
</dbReference>
<dbReference type="RefSeq" id="WP_104714549.1">
    <property type="nucleotide sequence ID" value="NZ_PTRA01000002.1"/>
</dbReference>
<dbReference type="CDD" id="cd05262">
    <property type="entry name" value="SDR_a7"/>
    <property type="match status" value="1"/>
</dbReference>
<protein>
    <submittedName>
        <fullName evidence="2">3-beta hydroxysteroid dehydrogenase</fullName>
    </submittedName>
</protein>
<dbReference type="PANTHER" id="PTHR48079:SF9">
    <property type="entry name" value="PUTATIVE-RELATED"/>
    <property type="match status" value="1"/>
</dbReference>
<evidence type="ECO:0000313" key="2">
    <source>
        <dbReference type="EMBL" id="PQA56977.1"/>
    </source>
</evidence>
<evidence type="ECO:0000313" key="3">
    <source>
        <dbReference type="Proteomes" id="UP000239590"/>
    </source>
</evidence>
<reference evidence="3" key="1">
    <citation type="submission" date="2018-02" db="EMBL/GenBank/DDBJ databases">
        <title>Genome sequencing of Solimonas sp. HR-BB.</title>
        <authorList>
            <person name="Lee Y."/>
            <person name="Jeon C.O."/>
        </authorList>
    </citation>
    <scope>NUCLEOTIDE SEQUENCE [LARGE SCALE GENOMIC DNA]</scope>
    <source>
        <strain evidence="3">HR-U</strain>
    </source>
</reference>
<dbReference type="AlphaFoldDB" id="A0A2S7IJV6"/>
<gene>
    <name evidence="2" type="ORF">C5O19_16730</name>
</gene>
<dbReference type="InterPro" id="IPR051783">
    <property type="entry name" value="NAD(P)-dependent_oxidoreduct"/>
</dbReference>